<dbReference type="GO" id="GO:0015074">
    <property type="term" value="P:DNA integration"/>
    <property type="evidence" value="ECO:0007669"/>
    <property type="project" value="InterPro"/>
</dbReference>
<evidence type="ECO:0000259" key="6">
    <source>
        <dbReference type="PROSITE" id="PS51898"/>
    </source>
</evidence>
<dbReference type="InterPro" id="IPR044068">
    <property type="entry name" value="CB"/>
</dbReference>
<protein>
    <submittedName>
        <fullName evidence="8">Tyrosine-type recombinase/integrase</fullName>
    </submittedName>
</protein>
<dbReference type="SUPFAM" id="SSF56349">
    <property type="entry name" value="DNA breaking-rejoining enzymes"/>
    <property type="match status" value="1"/>
</dbReference>
<dbReference type="AlphaFoldDB" id="A0A9X7Z5A3"/>
<dbReference type="RefSeq" id="WP_206656122.1">
    <property type="nucleotide sequence ID" value="NZ_CP071182.1"/>
</dbReference>
<evidence type="ECO:0000313" key="8">
    <source>
        <dbReference type="EMBL" id="QSO46759.1"/>
    </source>
</evidence>
<organism evidence="8 9">
    <name type="scientific">Alicyclobacillus mengziensis</name>
    <dbReference type="NCBI Taxonomy" id="2931921"/>
    <lineage>
        <taxon>Bacteria</taxon>
        <taxon>Bacillati</taxon>
        <taxon>Bacillota</taxon>
        <taxon>Bacilli</taxon>
        <taxon>Bacillales</taxon>
        <taxon>Alicyclobacillaceae</taxon>
        <taxon>Alicyclobacillus</taxon>
    </lineage>
</organism>
<dbReference type="PANTHER" id="PTHR30349:SF41">
    <property type="entry name" value="INTEGRASE_RECOMBINASE PROTEIN MJ0367-RELATED"/>
    <property type="match status" value="1"/>
</dbReference>
<evidence type="ECO:0000256" key="3">
    <source>
        <dbReference type="ARBA" id="ARBA00023172"/>
    </source>
</evidence>
<dbReference type="PANTHER" id="PTHR30349">
    <property type="entry name" value="PHAGE INTEGRASE-RELATED"/>
    <property type="match status" value="1"/>
</dbReference>
<dbReference type="GO" id="GO:0006310">
    <property type="term" value="P:DNA recombination"/>
    <property type="evidence" value="ECO:0007669"/>
    <property type="project" value="UniProtKB-KW"/>
</dbReference>
<evidence type="ECO:0000313" key="9">
    <source>
        <dbReference type="Proteomes" id="UP000663505"/>
    </source>
</evidence>
<dbReference type="KEGG" id="afx:JZ786_20325"/>
<evidence type="ECO:0000256" key="5">
    <source>
        <dbReference type="SAM" id="MobiDB-lite"/>
    </source>
</evidence>
<evidence type="ECO:0000256" key="1">
    <source>
        <dbReference type="ARBA" id="ARBA00008857"/>
    </source>
</evidence>
<feature type="domain" description="Core-binding (CB)" evidence="7">
    <location>
        <begin position="27"/>
        <end position="114"/>
    </location>
</feature>
<name>A0A9X7Z5A3_9BACL</name>
<dbReference type="Gene3D" id="1.10.443.10">
    <property type="entry name" value="Intergrase catalytic core"/>
    <property type="match status" value="1"/>
</dbReference>
<dbReference type="PROSITE" id="PS51900">
    <property type="entry name" value="CB"/>
    <property type="match status" value="1"/>
</dbReference>
<dbReference type="EMBL" id="CP071182">
    <property type="protein sequence ID" value="QSO46759.1"/>
    <property type="molecule type" value="Genomic_DNA"/>
</dbReference>
<sequence length="324" mass="37461">MYRVQLSRRRNNQLDGQKMLEQPETGVSLEEASRMFLREHRHLAAHTQRFHRENLTSLARILALQGKVILDCRELTASLLKHHYLYYMMDDLHLKPNTINGRIRTVRQLIAFLHQEGYLLRDYGVDVPMVKGDKVIIQAFSEEQVKRLLEQPDKQTFTGLRDYTLMMLLLETGVRISECIGIALRDVHLKEGNIVVCGKGSKHRTVPIQSKMIKVLRTYLAERGAVMSDALFVTIDGTAIQKRSVQEIIGRYGETARIDDVRVSPHTFRHTFAKFYILAGGDIFSLQKILGHSTLDTVRIYVEMFTSDVQQQHSKFSFVEHRLR</sequence>
<dbReference type="Pfam" id="PF00589">
    <property type="entry name" value="Phage_integrase"/>
    <property type="match status" value="1"/>
</dbReference>
<dbReference type="PROSITE" id="PS51898">
    <property type="entry name" value="TYR_RECOMBINASE"/>
    <property type="match status" value="1"/>
</dbReference>
<evidence type="ECO:0000259" key="7">
    <source>
        <dbReference type="PROSITE" id="PS51900"/>
    </source>
</evidence>
<dbReference type="Gene3D" id="1.10.150.130">
    <property type="match status" value="1"/>
</dbReference>
<comment type="similarity">
    <text evidence="1">Belongs to the 'phage' integrase family.</text>
</comment>
<dbReference type="InterPro" id="IPR002104">
    <property type="entry name" value="Integrase_catalytic"/>
</dbReference>
<accession>A0A9X7Z5A3</accession>
<feature type="region of interest" description="Disordered" evidence="5">
    <location>
        <begin position="1"/>
        <end position="23"/>
    </location>
</feature>
<dbReference type="InterPro" id="IPR011010">
    <property type="entry name" value="DNA_brk_join_enz"/>
</dbReference>
<feature type="compositionally biased region" description="Basic residues" evidence="5">
    <location>
        <begin position="1"/>
        <end position="11"/>
    </location>
</feature>
<dbReference type="InterPro" id="IPR050090">
    <property type="entry name" value="Tyrosine_recombinase_XerCD"/>
</dbReference>
<gene>
    <name evidence="8" type="ORF">JZ786_20325</name>
</gene>
<keyword evidence="2 4" id="KW-0238">DNA-binding</keyword>
<proteinExistence type="inferred from homology"/>
<dbReference type="InterPro" id="IPR010998">
    <property type="entry name" value="Integrase_recombinase_N"/>
</dbReference>
<dbReference type="GO" id="GO:0003677">
    <property type="term" value="F:DNA binding"/>
    <property type="evidence" value="ECO:0007669"/>
    <property type="project" value="UniProtKB-UniRule"/>
</dbReference>
<keyword evidence="9" id="KW-1185">Reference proteome</keyword>
<dbReference type="InterPro" id="IPR013762">
    <property type="entry name" value="Integrase-like_cat_sf"/>
</dbReference>
<dbReference type="Proteomes" id="UP000663505">
    <property type="component" value="Chromosome"/>
</dbReference>
<evidence type="ECO:0000256" key="4">
    <source>
        <dbReference type="PROSITE-ProRule" id="PRU01248"/>
    </source>
</evidence>
<feature type="domain" description="Tyr recombinase" evidence="6">
    <location>
        <begin position="135"/>
        <end position="314"/>
    </location>
</feature>
<evidence type="ECO:0000256" key="2">
    <source>
        <dbReference type="ARBA" id="ARBA00023125"/>
    </source>
</evidence>
<keyword evidence="3" id="KW-0233">DNA recombination</keyword>
<reference evidence="8 9" key="1">
    <citation type="submission" date="2021-02" db="EMBL/GenBank/DDBJ databases">
        <title>Alicyclobacillus curvatus sp. nov. and Alicyclobacillus mengziensis sp. nov., two acidophilic bacteria isolated from acid mine drainage.</title>
        <authorList>
            <person name="Huang Y."/>
        </authorList>
    </citation>
    <scope>NUCLEOTIDE SEQUENCE [LARGE SCALE GENOMIC DNA]</scope>
    <source>
        <strain evidence="8 9">S30H14</strain>
    </source>
</reference>